<dbReference type="AlphaFoldDB" id="A0AAV2HMY6"/>
<gene>
    <name evidence="2" type="ORF">GSLYS_00008703001</name>
</gene>
<sequence length="100" mass="11222">CNATPTSPYLYGPSRYVVQLSGTFSFIVSCIFVVLLHRTDTIRNKVYHFVKSWRSEAVAALKGGVMRFCLETYLANDYRGELPTTIVIGIIVREGEDVSI</sequence>
<dbReference type="Proteomes" id="UP001497497">
    <property type="component" value="Unassembled WGS sequence"/>
</dbReference>
<keyword evidence="3" id="KW-1185">Reference proteome</keyword>
<evidence type="ECO:0000256" key="1">
    <source>
        <dbReference type="SAM" id="Phobius"/>
    </source>
</evidence>
<evidence type="ECO:0000313" key="2">
    <source>
        <dbReference type="EMBL" id="CAL1534743.1"/>
    </source>
</evidence>
<keyword evidence="1" id="KW-1133">Transmembrane helix</keyword>
<name>A0AAV2HMY6_LYMST</name>
<organism evidence="2 3">
    <name type="scientific">Lymnaea stagnalis</name>
    <name type="common">Great pond snail</name>
    <name type="synonym">Helix stagnalis</name>
    <dbReference type="NCBI Taxonomy" id="6523"/>
    <lineage>
        <taxon>Eukaryota</taxon>
        <taxon>Metazoa</taxon>
        <taxon>Spiralia</taxon>
        <taxon>Lophotrochozoa</taxon>
        <taxon>Mollusca</taxon>
        <taxon>Gastropoda</taxon>
        <taxon>Heterobranchia</taxon>
        <taxon>Euthyneura</taxon>
        <taxon>Panpulmonata</taxon>
        <taxon>Hygrophila</taxon>
        <taxon>Lymnaeoidea</taxon>
        <taxon>Lymnaeidae</taxon>
        <taxon>Lymnaea</taxon>
    </lineage>
</organism>
<evidence type="ECO:0000313" key="3">
    <source>
        <dbReference type="Proteomes" id="UP001497497"/>
    </source>
</evidence>
<proteinExistence type="predicted"/>
<keyword evidence="1" id="KW-0812">Transmembrane</keyword>
<feature type="non-terminal residue" evidence="2">
    <location>
        <position position="1"/>
    </location>
</feature>
<reference evidence="2 3" key="1">
    <citation type="submission" date="2024-04" db="EMBL/GenBank/DDBJ databases">
        <authorList>
            <consortium name="Genoscope - CEA"/>
            <person name="William W."/>
        </authorList>
    </citation>
    <scope>NUCLEOTIDE SEQUENCE [LARGE SCALE GENOMIC DNA]</scope>
</reference>
<accession>A0AAV2HMY6</accession>
<comment type="caution">
    <text evidence="2">The sequence shown here is derived from an EMBL/GenBank/DDBJ whole genome shotgun (WGS) entry which is preliminary data.</text>
</comment>
<dbReference type="EMBL" id="CAXITT010000181">
    <property type="protein sequence ID" value="CAL1534743.1"/>
    <property type="molecule type" value="Genomic_DNA"/>
</dbReference>
<keyword evidence="1" id="KW-0472">Membrane</keyword>
<feature type="transmembrane region" description="Helical" evidence="1">
    <location>
        <begin position="16"/>
        <end position="36"/>
    </location>
</feature>
<protein>
    <submittedName>
        <fullName evidence="2">Uncharacterized protein</fullName>
    </submittedName>
</protein>